<evidence type="ECO:0000256" key="3">
    <source>
        <dbReference type="ARBA" id="ARBA00012438"/>
    </source>
</evidence>
<dbReference type="InterPro" id="IPR003594">
    <property type="entry name" value="HATPase_dom"/>
</dbReference>
<evidence type="ECO:0000256" key="4">
    <source>
        <dbReference type="ARBA" id="ARBA00022475"/>
    </source>
</evidence>
<dbReference type="PROSITE" id="PS50112">
    <property type="entry name" value="PAS"/>
    <property type="match status" value="1"/>
</dbReference>
<keyword evidence="25" id="KW-1185">Reference proteome</keyword>
<dbReference type="SMART" id="SM00091">
    <property type="entry name" value="PAS"/>
    <property type="match status" value="1"/>
</dbReference>
<accession>A0A1I3F110</accession>
<evidence type="ECO:0000259" key="21">
    <source>
        <dbReference type="PROSITE" id="PS50112"/>
    </source>
</evidence>
<evidence type="ECO:0000256" key="11">
    <source>
        <dbReference type="ARBA" id="ARBA00022989"/>
    </source>
</evidence>
<dbReference type="Gene3D" id="1.20.120.160">
    <property type="entry name" value="HPT domain"/>
    <property type="match status" value="1"/>
</dbReference>
<dbReference type="InterPro" id="IPR035965">
    <property type="entry name" value="PAS-like_dom_sf"/>
</dbReference>
<dbReference type="SMART" id="SM00387">
    <property type="entry name" value="HATPase_c"/>
    <property type="match status" value="1"/>
</dbReference>
<dbReference type="PRINTS" id="PR00344">
    <property type="entry name" value="BCTRLSENSOR"/>
</dbReference>
<dbReference type="Pfam" id="PF00512">
    <property type="entry name" value="HisKA"/>
    <property type="match status" value="1"/>
</dbReference>
<dbReference type="PANTHER" id="PTHR45339:SF1">
    <property type="entry name" value="HYBRID SIGNAL TRANSDUCTION HISTIDINE KINASE J"/>
    <property type="match status" value="1"/>
</dbReference>
<dbReference type="Gene3D" id="1.10.287.130">
    <property type="match status" value="1"/>
</dbReference>
<gene>
    <name evidence="24" type="ORF">SAMN05421753_10512</name>
</gene>
<evidence type="ECO:0000256" key="6">
    <source>
        <dbReference type="ARBA" id="ARBA00022679"/>
    </source>
</evidence>
<dbReference type="InterPro" id="IPR004358">
    <property type="entry name" value="Sig_transdc_His_kin-like_C"/>
</dbReference>
<dbReference type="SUPFAM" id="SSF47226">
    <property type="entry name" value="Histidine-containing phosphotransfer domain, HPT domain"/>
    <property type="match status" value="1"/>
</dbReference>
<dbReference type="CDD" id="cd00082">
    <property type="entry name" value="HisKA"/>
    <property type="match status" value="1"/>
</dbReference>
<dbReference type="SUPFAM" id="SSF55785">
    <property type="entry name" value="PYP-like sensor domain (PAS domain)"/>
    <property type="match status" value="1"/>
</dbReference>
<feature type="region of interest" description="Disordered" evidence="18">
    <location>
        <begin position="1"/>
        <end position="24"/>
    </location>
</feature>
<dbReference type="SUPFAM" id="SSF47384">
    <property type="entry name" value="Homodimeric domain of signal transducing histidine kinase"/>
    <property type="match status" value="1"/>
</dbReference>
<proteinExistence type="predicted"/>
<evidence type="ECO:0000256" key="10">
    <source>
        <dbReference type="ARBA" id="ARBA00022840"/>
    </source>
</evidence>
<dbReference type="CDD" id="cd00156">
    <property type="entry name" value="REC"/>
    <property type="match status" value="1"/>
</dbReference>
<evidence type="ECO:0000259" key="20">
    <source>
        <dbReference type="PROSITE" id="PS50110"/>
    </source>
</evidence>
<sequence length="966" mass="105446">MPLTSSRNNGPGSADSGGGPDFSIARRPAERGADMLDRKLRILLIDEDEDVFTLLRGLLLQSGTSKYELTWTPGFEEGLAEIRRCDHDAYLVDDNFTDYGRLELVRRAVADGCRAPLILLSSYEDRAVEHDAIQAGATDYLVKSRLDAASIERSIRYAMERGRRQQVEASLQDSEALYHSLVQSLPVCVLRKDLNGKFIFANLAYCEFTGRSLVEILGKTDFDFSPSDVAEKFQKDDHTVVATGRQLRNIEVNQTDGRTLWVEVIKTPVHDSRGRIVGTQAIFWDVTERQLAVTALQRAKEAAEAANRSKSEFLANMSHEIRTPLNAVIGMTELVLDTSLNPTQREYLQMVLSSGESLLSVINDILDFSKIEAGKLDLDRRVFDLRETAGDTMKSLALRARSQALELAFHIAPDVPAAVWGDPNRLRQILVNLVGNAIKFTDAGEVVLDVLVDSISDSEVTLHFEVSDTGIGIPEEKLSSIFEAFEQADSGPTRRFGGTGLGLTICARLVALMGGTIWVESQLGYGSKFHFTARFEIAQTSVPKIPPAAAVRMQGTRILVVDDNMTNRRIYQEMLTNWGLRPSLASSGREALALLVAASRSGQPFKLLVSDAEMPGIDGFSMVKEMRENPKLAETIVIISSSADRPTDLAHCRDLGVAACLIKPVKQSELFDAIAEALGVTLPEDAHEAPAHDDAHSTRSLKVLLAEDNRVNQKLAVGLLEKWGHKVTLAETGYQAIHNWKNGSFDLIVMDVQMPEMDGLQATRKIRELEAELGGHTPIIAMTAHAMTGDREQCLSSGMDGYVAKPLRMHELRAAIASFFAEPSALAGPVSAEPVVPPSETPVAIGLDWPLALDTCGGDRALLLDVMATFLDEIPKLKMQLLASISTGDAPHIRRLSHTIKGALRPFGHTQAGDIAEKLEQSARDGQLDSAEDLAASLDQELDLIQTEVANVVQVGQSASAFSASP</sequence>
<dbReference type="InterPro" id="IPR013656">
    <property type="entry name" value="PAS_4"/>
</dbReference>
<keyword evidence="9" id="KW-0418">Kinase</keyword>
<keyword evidence="5 17" id="KW-0597">Phosphoprotein</keyword>
<dbReference type="CDD" id="cd00130">
    <property type="entry name" value="PAS"/>
    <property type="match status" value="1"/>
</dbReference>
<dbReference type="EC" id="2.7.13.3" evidence="3"/>
<dbReference type="InterPro" id="IPR036890">
    <property type="entry name" value="HATPase_C_sf"/>
</dbReference>
<protein>
    <recommendedName>
        <fullName evidence="15">Sensory/regulatory protein RpfC</fullName>
        <ecNumber evidence="3">2.7.13.3</ecNumber>
    </recommendedName>
</protein>
<dbReference type="Proteomes" id="UP000199518">
    <property type="component" value="Unassembled WGS sequence"/>
</dbReference>
<organism evidence="24 25">
    <name type="scientific">Planctomicrobium piriforme</name>
    <dbReference type="NCBI Taxonomy" id="1576369"/>
    <lineage>
        <taxon>Bacteria</taxon>
        <taxon>Pseudomonadati</taxon>
        <taxon>Planctomycetota</taxon>
        <taxon>Planctomycetia</taxon>
        <taxon>Planctomycetales</taxon>
        <taxon>Planctomycetaceae</taxon>
        <taxon>Planctomicrobium</taxon>
    </lineage>
</organism>
<name>A0A1I3F110_9PLAN</name>
<evidence type="ECO:0000259" key="23">
    <source>
        <dbReference type="PROSITE" id="PS50894"/>
    </source>
</evidence>
<dbReference type="NCBIfam" id="TIGR00229">
    <property type="entry name" value="sensory_box"/>
    <property type="match status" value="1"/>
</dbReference>
<feature type="domain" description="PAC" evidence="22">
    <location>
        <begin position="246"/>
        <end position="298"/>
    </location>
</feature>
<dbReference type="PROSITE" id="PS50110">
    <property type="entry name" value="RESPONSE_REGULATORY"/>
    <property type="match status" value="3"/>
</dbReference>
<comment type="catalytic activity">
    <reaction evidence="1">
        <text>ATP + protein L-histidine = ADP + protein N-phospho-L-histidine.</text>
        <dbReference type="EC" id="2.7.13.3"/>
    </reaction>
</comment>
<keyword evidence="7" id="KW-0812">Transmembrane</keyword>
<evidence type="ECO:0000256" key="14">
    <source>
        <dbReference type="ARBA" id="ARBA00064003"/>
    </source>
</evidence>
<evidence type="ECO:0000256" key="5">
    <source>
        <dbReference type="ARBA" id="ARBA00022553"/>
    </source>
</evidence>
<dbReference type="InterPro" id="IPR000014">
    <property type="entry name" value="PAS"/>
</dbReference>
<evidence type="ECO:0000259" key="19">
    <source>
        <dbReference type="PROSITE" id="PS50109"/>
    </source>
</evidence>
<dbReference type="InterPro" id="IPR005467">
    <property type="entry name" value="His_kinase_dom"/>
</dbReference>
<dbReference type="GO" id="GO:0005524">
    <property type="term" value="F:ATP binding"/>
    <property type="evidence" value="ECO:0007669"/>
    <property type="project" value="UniProtKB-KW"/>
</dbReference>
<dbReference type="SMART" id="SM00388">
    <property type="entry name" value="HisKA"/>
    <property type="match status" value="1"/>
</dbReference>
<feature type="modified residue" description="4-aspartylphosphate" evidence="17">
    <location>
        <position position="93"/>
    </location>
</feature>
<keyword evidence="8" id="KW-0547">Nucleotide-binding</keyword>
<keyword evidence="12" id="KW-0902">Two-component regulatory system</keyword>
<evidence type="ECO:0000256" key="16">
    <source>
        <dbReference type="PROSITE-ProRule" id="PRU00110"/>
    </source>
</evidence>
<feature type="modified residue" description="4-aspartylphosphate" evidence="17">
    <location>
        <position position="751"/>
    </location>
</feature>
<feature type="modified residue" description="4-aspartylphosphate" evidence="17">
    <location>
        <position position="611"/>
    </location>
</feature>
<dbReference type="CDD" id="cd16922">
    <property type="entry name" value="HATPase_EvgS-ArcB-TorS-like"/>
    <property type="match status" value="1"/>
</dbReference>
<dbReference type="SUPFAM" id="SSF52172">
    <property type="entry name" value="CheY-like"/>
    <property type="match status" value="3"/>
</dbReference>
<dbReference type="PROSITE" id="PS50113">
    <property type="entry name" value="PAC"/>
    <property type="match status" value="1"/>
</dbReference>
<dbReference type="Pfam" id="PF02518">
    <property type="entry name" value="HATPase_c"/>
    <property type="match status" value="1"/>
</dbReference>
<feature type="domain" description="Response regulatory" evidence="20">
    <location>
        <begin position="557"/>
        <end position="678"/>
    </location>
</feature>
<keyword evidence="6" id="KW-0808">Transferase</keyword>
<evidence type="ECO:0000256" key="8">
    <source>
        <dbReference type="ARBA" id="ARBA00022741"/>
    </source>
</evidence>
<evidence type="ECO:0000256" key="12">
    <source>
        <dbReference type="ARBA" id="ARBA00023012"/>
    </source>
</evidence>
<dbReference type="PROSITE" id="PS50894">
    <property type="entry name" value="HPT"/>
    <property type="match status" value="1"/>
</dbReference>
<dbReference type="InterPro" id="IPR000700">
    <property type="entry name" value="PAS-assoc_C"/>
</dbReference>
<evidence type="ECO:0000256" key="7">
    <source>
        <dbReference type="ARBA" id="ARBA00022692"/>
    </source>
</evidence>
<evidence type="ECO:0000256" key="15">
    <source>
        <dbReference type="ARBA" id="ARBA00068150"/>
    </source>
</evidence>
<reference evidence="25" key="1">
    <citation type="submission" date="2016-10" db="EMBL/GenBank/DDBJ databases">
        <authorList>
            <person name="Varghese N."/>
            <person name="Submissions S."/>
        </authorList>
    </citation>
    <scope>NUCLEOTIDE SEQUENCE [LARGE SCALE GENOMIC DNA]</scope>
    <source>
        <strain evidence="25">DSM 26348</strain>
    </source>
</reference>
<dbReference type="PROSITE" id="PS50109">
    <property type="entry name" value="HIS_KIN"/>
    <property type="match status" value="1"/>
</dbReference>
<feature type="modified residue" description="Phosphohistidine" evidence="16">
    <location>
        <position position="898"/>
    </location>
</feature>
<evidence type="ECO:0000256" key="1">
    <source>
        <dbReference type="ARBA" id="ARBA00000085"/>
    </source>
</evidence>
<dbReference type="Gene3D" id="3.30.450.20">
    <property type="entry name" value="PAS domain"/>
    <property type="match status" value="1"/>
</dbReference>
<dbReference type="PANTHER" id="PTHR45339">
    <property type="entry name" value="HYBRID SIGNAL TRANSDUCTION HISTIDINE KINASE J"/>
    <property type="match status" value="1"/>
</dbReference>
<dbReference type="InterPro" id="IPR036641">
    <property type="entry name" value="HPT_dom_sf"/>
</dbReference>
<dbReference type="SMART" id="SM00448">
    <property type="entry name" value="REC"/>
    <property type="match status" value="3"/>
</dbReference>
<dbReference type="Pfam" id="PF08448">
    <property type="entry name" value="PAS_4"/>
    <property type="match status" value="1"/>
</dbReference>
<evidence type="ECO:0000256" key="9">
    <source>
        <dbReference type="ARBA" id="ARBA00022777"/>
    </source>
</evidence>
<feature type="domain" description="Response regulatory" evidence="20">
    <location>
        <begin position="41"/>
        <end position="158"/>
    </location>
</feature>
<dbReference type="InterPro" id="IPR001789">
    <property type="entry name" value="Sig_transdc_resp-reg_receiver"/>
</dbReference>
<dbReference type="Pfam" id="PF01627">
    <property type="entry name" value="Hpt"/>
    <property type="match status" value="1"/>
</dbReference>
<evidence type="ECO:0000256" key="18">
    <source>
        <dbReference type="SAM" id="MobiDB-lite"/>
    </source>
</evidence>
<dbReference type="Pfam" id="PF00072">
    <property type="entry name" value="Response_reg"/>
    <property type="match status" value="3"/>
</dbReference>
<keyword evidence="11" id="KW-1133">Transmembrane helix</keyword>
<evidence type="ECO:0000256" key="13">
    <source>
        <dbReference type="ARBA" id="ARBA00023136"/>
    </source>
</evidence>
<dbReference type="CDD" id="cd17546">
    <property type="entry name" value="REC_hyHK_CKI1_RcsC-like"/>
    <property type="match status" value="1"/>
</dbReference>
<comment type="subcellular location">
    <subcellularLocation>
        <location evidence="2">Cell membrane</location>
        <topology evidence="2">Multi-pass membrane protein</topology>
    </subcellularLocation>
</comment>
<dbReference type="FunFam" id="1.10.287.130:FF:000002">
    <property type="entry name" value="Two-component osmosensing histidine kinase"/>
    <property type="match status" value="1"/>
</dbReference>
<dbReference type="FunFam" id="3.30.565.10:FF:000010">
    <property type="entry name" value="Sensor histidine kinase RcsC"/>
    <property type="match status" value="1"/>
</dbReference>
<dbReference type="GO" id="GO:0000155">
    <property type="term" value="F:phosphorelay sensor kinase activity"/>
    <property type="evidence" value="ECO:0007669"/>
    <property type="project" value="InterPro"/>
</dbReference>
<dbReference type="EMBL" id="FOQD01000005">
    <property type="protein sequence ID" value="SFI04461.1"/>
    <property type="molecule type" value="Genomic_DNA"/>
</dbReference>
<comment type="subunit">
    <text evidence="14">At low DSF concentrations, interacts with RpfF.</text>
</comment>
<feature type="domain" description="Histidine kinase" evidence="19">
    <location>
        <begin position="316"/>
        <end position="537"/>
    </location>
</feature>
<evidence type="ECO:0000256" key="17">
    <source>
        <dbReference type="PROSITE-ProRule" id="PRU00169"/>
    </source>
</evidence>
<keyword evidence="4" id="KW-1003">Cell membrane</keyword>
<dbReference type="InterPro" id="IPR036097">
    <property type="entry name" value="HisK_dim/P_sf"/>
</dbReference>
<evidence type="ECO:0000256" key="2">
    <source>
        <dbReference type="ARBA" id="ARBA00004651"/>
    </source>
</evidence>
<dbReference type="InterPro" id="IPR003661">
    <property type="entry name" value="HisK_dim/P_dom"/>
</dbReference>
<dbReference type="STRING" id="1576369.SAMN05421753_10512"/>
<keyword evidence="13" id="KW-0472">Membrane</keyword>
<dbReference type="Gene3D" id="3.30.565.10">
    <property type="entry name" value="Histidine kinase-like ATPase, C-terminal domain"/>
    <property type="match status" value="1"/>
</dbReference>
<dbReference type="AlphaFoldDB" id="A0A1I3F110"/>
<dbReference type="CDD" id="cd00088">
    <property type="entry name" value="HPT"/>
    <property type="match status" value="1"/>
</dbReference>
<dbReference type="SUPFAM" id="SSF55874">
    <property type="entry name" value="ATPase domain of HSP90 chaperone/DNA topoisomerase II/histidine kinase"/>
    <property type="match status" value="1"/>
</dbReference>
<evidence type="ECO:0000259" key="22">
    <source>
        <dbReference type="PROSITE" id="PS50113"/>
    </source>
</evidence>
<feature type="domain" description="HPt" evidence="23">
    <location>
        <begin position="859"/>
        <end position="952"/>
    </location>
</feature>
<dbReference type="InterPro" id="IPR008207">
    <property type="entry name" value="Sig_transdc_His_kin_Hpt_dom"/>
</dbReference>
<dbReference type="InterPro" id="IPR011006">
    <property type="entry name" value="CheY-like_superfamily"/>
</dbReference>
<feature type="domain" description="PAS" evidence="21">
    <location>
        <begin position="174"/>
        <end position="244"/>
    </location>
</feature>
<dbReference type="GO" id="GO:0005886">
    <property type="term" value="C:plasma membrane"/>
    <property type="evidence" value="ECO:0007669"/>
    <property type="project" value="UniProtKB-SubCell"/>
</dbReference>
<feature type="domain" description="Response regulatory" evidence="20">
    <location>
        <begin position="702"/>
        <end position="820"/>
    </location>
</feature>
<keyword evidence="10" id="KW-0067">ATP-binding</keyword>
<dbReference type="Gene3D" id="3.40.50.2300">
    <property type="match status" value="3"/>
</dbReference>
<evidence type="ECO:0000313" key="25">
    <source>
        <dbReference type="Proteomes" id="UP000199518"/>
    </source>
</evidence>
<evidence type="ECO:0000313" key="24">
    <source>
        <dbReference type="EMBL" id="SFI04461.1"/>
    </source>
</evidence>